<sequence>MSQLSIIRKDLHFVADRDSQSSLQPASQPGRSVIFFYDTLSERCSNDVNPSSRDASGIAFPEHSSERHQLGSCELIGLICRNEHTCGDQERSDADVQWDSARGSEELAFTTIDEYQRSAAVSRQRRVHC</sequence>
<evidence type="ECO:0000313" key="1">
    <source>
        <dbReference type="EMBL" id="KAK0412710.1"/>
    </source>
</evidence>
<dbReference type="AlphaFoldDB" id="A0AA39HWF1"/>
<protein>
    <submittedName>
        <fullName evidence="1">Uncharacterized protein</fullName>
    </submittedName>
</protein>
<reference evidence="1" key="1">
    <citation type="submission" date="2023-06" db="EMBL/GenBank/DDBJ databases">
        <title>Genomic analysis of the entomopathogenic nematode Steinernema hermaphroditum.</title>
        <authorList>
            <person name="Schwarz E.M."/>
            <person name="Heppert J.K."/>
            <person name="Baniya A."/>
            <person name="Schwartz H.T."/>
            <person name="Tan C.-H."/>
            <person name="Antoshechkin I."/>
            <person name="Sternberg P.W."/>
            <person name="Goodrich-Blair H."/>
            <person name="Dillman A.R."/>
        </authorList>
    </citation>
    <scope>NUCLEOTIDE SEQUENCE</scope>
    <source>
        <strain evidence="1">PS9179</strain>
        <tissue evidence="1">Whole animal</tissue>
    </source>
</reference>
<evidence type="ECO:0000313" key="2">
    <source>
        <dbReference type="Proteomes" id="UP001175271"/>
    </source>
</evidence>
<name>A0AA39HWF1_9BILA</name>
<keyword evidence="2" id="KW-1185">Reference proteome</keyword>
<dbReference type="Proteomes" id="UP001175271">
    <property type="component" value="Unassembled WGS sequence"/>
</dbReference>
<accession>A0AA39HWF1</accession>
<dbReference type="EMBL" id="JAUCMV010000003">
    <property type="protein sequence ID" value="KAK0412710.1"/>
    <property type="molecule type" value="Genomic_DNA"/>
</dbReference>
<comment type="caution">
    <text evidence="1">The sequence shown here is derived from an EMBL/GenBank/DDBJ whole genome shotgun (WGS) entry which is preliminary data.</text>
</comment>
<organism evidence="1 2">
    <name type="scientific">Steinernema hermaphroditum</name>
    <dbReference type="NCBI Taxonomy" id="289476"/>
    <lineage>
        <taxon>Eukaryota</taxon>
        <taxon>Metazoa</taxon>
        <taxon>Ecdysozoa</taxon>
        <taxon>Nematoda</taxon>
        <taxon>Chromadorea</taxon>
        <taxon>Rhabditida</taxon>
        <taxon>Tylenchina</taxon>
        <taxon>Panagrolaimomorpha</taxon>
        <taxon>Strongyloidoidea</taxon>
        <taxon>Steinernematidae</taxon>
        <taxon>Steinernema</taxon>
    </lineage>
</organism>
<proteinExistence type="predicted"/>
<gene>
    <name evidence="1" type="ORF">QR680_006365</name>
</gene>